<protein>
    <recommendedName>
        <fullName evidence="1">MULE transposase domain-containing protein</fullName>
    </recommendedName>
</protein>
<dbReference type="RefSeq" id="WP_257000072.1">
    <property type="nucleotide sequence ID" value="NZ_FZMP01000200.1"/>
</dbReference>
<dbReference type="AlphaFoldDB" id="A0A284VRT3"/>
<evidence type="ECO:0000313" key="3">
    <source>
        <dbReference type="Proteomes" id="UP000218615"/>
    </source>
</evidence>
<dbReference type="InterPro" id="IPR018289">
    <property type="entry name" value="MULE_transposase_dom"/>
</dbReference>
<dbReference type="Pfam" id="PF10551">
    <property type="entry name" value="MULE"/>
    <property type="match status" value="1"/>
</dbReference>
<gene>
    <name evidence="2" type="ORF">MNV_530002</name>
</gene>
<dbReference type="EMBL" id="FZMP01000200">
    <property type="protein sequence ID" value="SNQ61903.1"/>
    <property type="molecule type" value="Genomic_DNA"/>
</dbReference>
<accession>A0A284VRT3</accession>
<evidence type="ECO:0000313" key="2">
    <source>
        <dbReference type="EMBL" id="SNQ61903.1"/>
    </source>
</evidence>
<sequence>MKGNIIINKSIAKGIENGKIIQSLPEVQFGGRVVPLFTPISPIQCSICGSPLNINEHYDRFVISSYGIIECPVTYWICSNPNCEKHHSDTLIGVTGSANYSDEYLQKQKCVRYNGRCSLWNTRTVGETFTEGLTDISGRAPCPATLWKFEQKLGKISAKQLLDQHIDFNGTLYIDGYWVKAGWRRFLEAQLGRKLNNREWKKLRYQVIYVVATEEKVVLDFEITNIMLSYLELVPLMNRIKNRIPEEQLLKIVSDEDNAIIDAVKRIFPNVVHSFCVFHQLKNVALKYLDEFGSIEKIPANEVKLYEATTDLILAETAIESTVYYQRILEMTSGMKLSKASKKVVDYVKEIYIKNIKNLEKGFTPETNNVMEQLFSLINDVMNQARSFKINEGLTNFCYNLFTIINNKIFNTGLWKGFSPVQRAKIKHG</sequence>
<reference evidence="3" key="1">
    <citation type="submission" date="2017-06" db="EMBL/GenBank/DDBJ databases">
        <authorList>
            <person name="Cremers G."/>
        </authorList>
    </citation>
    <scope>NUCLEOTIDE SEQUENCE [LARGE SCALE GENOMIC DNA]</scope>
</reference>
<name>A0A284VRT3_9EURY</name>
<proteinExistence type="predicted"/>
<organism evidence="2 3">
    <name type="scientific">Candidatus Methanoperedens nitratireducens</name>
    <dbReference type="NCBI Taxonomy" id="1392998"/>
    <lineage>
        <taxon>Archaea</taxon>
        <taxon>Methanobacteriati</taxon>
        <taxon>Methanobacteriota</taxon>
        <taxon>Stenosarchaea group</taxon>
        <taxon>Methanomicrobia</taxon>
        <taxon>Methanosarcinales</taxon>
        <taxon>ANME-2 cluster</taxon>
        <taxon>Candidatus Methanoperedentaceae</taxon>
        <taxon>Candidatus Methanoperedens</taxon>
    </lineage>
</organism>
<dbReference type="Proteomes" id="UP000218615">
    <property type="component" value="Unassembled WGS sequence"/>
</dbReference>
<evidence type="ECO:0000259" key="1">
    <source>
        <dbReference type="Pfam" id="PF10551"/>
    </source>
</evidence>
<keyword evidence="3" id="KW-1185">Reference proteome</keyword>
<feature type="domain" description="MULE transposase" evidence="1">
    <location>
        <begin position="230"/>
        <end position="283"/>
    </location>
</feature>